<name>A0ABQ0J0H1_GLUTH</name>
<comment type="subunit">
    <text evidence="1">Heterotrimer of A, B and C subunits.</text>
</comment>
<comment type="function">
    <text evidence="1">Allows the formation of correctly charged Asn-tRNA(Asn) or Gln-tRNA(Gln) through the transamidation of misacylated Asp-tRNA(Asn) or Glu-tRNA(Gln) in organisms which lack either or both of asparaginyl-tRNA or glutaminyl-tRNA synthetases. The reaction takes place in the presence of glutamine and ATP through an activated phospho-Asp-tRNA(Asn) or phospho-Glu-tRNA(Gln).</text>
</comment>
<sequence>MFMSLDAKTVTRIARLARIGLEPGEVDALGKEMGSIIDWVEQLNEVDVTDVPPMIGTGLAKPRLREDRVTDGNRRDDVLSNAPDREGPFYTVPKVVE</sequence>
<dbReference type="EC" id="6.3.5.-" evidence="1"/>
<dbReference type="Gene3D" id="1.10.20.60">
    <property type="entry name" value="Glu-tRNAGln amidotransferase C subunit, N-terminal domain"/>
    <property type="match status" value="1"/>
</dbReference>
<evidence type="ECO:0000313" key="3">
    <source>
        <dbReference type="EMBL" id="GAD27956.1"/>
    </source>
</evidence>
<comment type="similarity">
    <text evidence="1">Belongs to the GatC family.</text>
</comment>
<evidence type="ECO:0000256" key="2">
    <source>
        <dbReference type="SAM" id="MobiDB-lite"/>
    </source>
</evidence>
<dbReference type="EMBL" id="BASM01000038">
    <property type="protein sequence ID" value="GAD27956.1"/>
    <property type="molecule type" value="Genomic_DNA"/>
</dbReference>
<dbReference type="NCBIfam" id="TIGR00135">
    <property type="entry name" value="gatC"/>
    <property type="match status" value="1"/>
</dbReference>
<accession>A0ABQ0J0H1</accession>
<keyword evidence="1" id="KW-0648">Protein biosynthesis</keyword>
<keyword evidence="4" id="KW-1185">Reference proteome</keyword>
<keyword evidence="1" id="KW-0547">Nucleotide-binding</keyword>
<comment type="caution">
    <text evidence="3">The sequence shown here is derived from an EMBL/GenBank/DDBJ whole genome shotgun (WGS) entry which is preliminary data.</text>
</comment>
<keyword evidence="1" id="KW-0436">Ligase</keyword>
<evidence type="ECO:0000256" key="1">
    <source>
        <dbReference type="HAMAP-Rule" id="MF_00122"/>
    </source>
</evidence>
<dbReference type="Pfam" id="PF02686">
    <property type="entry name" value="GatC"/>
    <property type="match status" value="1"/>
</dbReference>
<comment type="catalytic activity">
    <reaction evidence="1">
        <text>L-aspartyl-tRNA(Asn) + L-glutamine + ATP + H2O = L-asparaginyl-tRNA(Asn) + L-glutamate + ADP + phosphate + 2 H(+)</text>
        <dbReference type="Rhea" id="RHEA:14513"/>
        <dbReference type="Rhea" id="RHEA-COMP:9674"/>
        <dbReference type="Rhea" id="RHEA-COMP:9677"/>
        <dbReference type="ChEBI" id="CHEBI:15377"/>
        <dbReference type="ChEBI" id="CHEBI:15378"/>
        <dbReference type="ChEBI" id="CHEBI:29985"/>
        <dbReference type="ChEBI" id="CHEBI:30616"/>
        <dbReference type="ChEBI" id="CHEBI:43474"/>
        <dbReference type="ChEBI" id="CHEBI:58359"/>
        <dbReference type="ChEBI" id="CHEBI:78515"/>
        <dbReference type="ChEBI" id="CHEBI:78516"/>
        <dbReference type="ChEBI" id="CHEBI:456216"/>
    </reaction>
</comment>
<gene>
    <name evidence="1" type="primary">gatC</name>
    <name evidence="3" type="ORF">NBRC3257_2955</name>
</gene>
<evidence type="ECO:0000313" key="4">
    <source>
        <dbReference type="Proteomes" id="UP000018209"/>
    </source>
</evidence>
<dbReference type="PANTHER" id="PTHR15004:SF0">
    <property type="entry name" value="GLUTAMYL-TRNA(GLN) AMIDOTRANSFERASE SUBUNIT C, MITOCHONDRIAL"/>
    <property type="match status" value="1"/>
</dbReference>
<keyword evidence="1" id="KW-0067">ATP-binding</keyword>
<feature type="region of interest" description="Disordered" evidence="2">
    <location>
        <begin position="54"/>
        <end position="97"/>
    </location>
</feature>
<dbReference type="InterPro" id="IPR003837">
    <property type="entry name" value="GatC"/>
</dbReference>
<organism evidence="3 4">
    <name type="scientific">Gluconobacter thailandicus NBRC 3257</name>
    <dbReference type="NCBI Taxonomy" id="1381097"/>
    <lineage>
        <taxon>Bacteria</taxon>
        <taxon>Pseudomonadati</taxon>
        <taxon>Pseudomonadota</taxon>
        <taxon>Alphaproteobacteria</taxon>
        <taxon>Acetobacterales</taxon>
        <taxon>Acetobacteraceae</taxon>
        <taxon>Gluconobacter</taxon>
    </lineage>
</organism>
<protein>
    <recommendedName>
        <fullName evidence="1">Aspartyl/glutamyl-tRNA(Asn/Gln) amidotransferase subunit C</fullName>
        <shortName evidence="1">Asp/Glu-ADT subunit C</shortName>
        <ecNumber evidence="1">6.3.5.-</ecNumber>
    </recommendedName>
</protein>
<dbReference type="PANTHER" id="PTHR15004">
    <property type="entry name" value="GLUTAMYL-TRNA(GLN) AMIDOTRANSFERASE SUBUNIT C, MITOCHONDRIAL"/>
    <property type="match status" value="1"/>
</dbReference>
<proteinExistence type="inferred from homology"/>
<reference evidence="3 4" key="1">
    <citation type="submission" date="2013-08" db="EMBL/GenBank/DDBJ databases">
        <title>Gluconobacter thailandicus NBRC 3257 whole genome sequence.</title>
        <authorList>
            <person name="Matsutani M."/>
            <person name="Yakushi T."/>
            <person name="Matsushita K."/>
        </authorList>
    </citation>
    <scope>NUCLEOTIDE SEQUENCE [LARGE SCALE GENOMIC DNA]</scope>
    <source>
        <strain evidence="3 4">NBRC 3257</strain>
    </source>
</reference>
<dbReference type="InterPro" id="IPR036113">
    <property type="entry name" value="Asp/Glu-ADT_sf_sub_c"/>
</dbReference>
<dbReference type="Proteomes" id="UP000018209">
    <property type="component" value="Unassembled WGS sequence"/>
</dbReference>
<comment type="catalytic activity">
    <reaction evidence="1">
        <text>L-glutamyl-tRNA(Gln) + L-glutamine + ATP + H2O = L-glutaminyl-tRNA(Gln) + L-glutamate + ADP + phosphate + H(+)</text>
        <dbReference type="Rhea" id="RHEA:17521"/>
        <dbReference type="Rhea" id="RHEA-COMP:9681"/>
        <dbReference type="Rhea" id="RHEA-COMP:9684"/>
        <dbReference type="ChEBI" id="CHEBI:15377"/>
        <dbReference type="ChEBI" id="CHEBI:15378"/>
        <dbReference type="ChEBI" id="CHEBI:29985"/>
        <dbReference type="ChEBI" id="CHEBI:30616"/>
        <dbReference type="ChEBI" id="CHEBI:43474"/>
        <dbReference type="ChEBI" id="CHEBI:58359"/>
        <dbReference type="ChEBI" id="CHEBI:78520"/>
        <dbReference type="ChEBI" id="CHEBI:78521"/>
        <dbReference type="ChEBI" id="CHEBI:456216"/>
    </reaction>
</comment>
<feature type="compositionally biased region" description="Basic and acidic residues" evidence="2">
    <location>
        <begin position="63"/>
        <end position="87"/>
    </location>
</feature>
<dbReference type="HAMAP" id="MF_00122">
    <property type="entry name" value="GatC"/>
    <property type="match status" value="1"/>
</dbReference>
<dbReference type="SUPFAM" id="SSF141000">
    <property type="entry name" value="Glu-tRNAGln amidotransferase C subunit"/>
    <property type="match status" value="1"/>
</dbReference>